<sequence>MGASGWDYYTDYDPDPRAVLARLHERVLAEGDYYWADDDVPRPATRAELHSLYEAHEHLAEEGTHSILDIDRIAPAGTRDDFGTIVALSPERLRAALGTERPTRAQFDAVYRGGADLLDDFPRWSGRCAVLYDDDAPAQIVLWGYSGD</sequence>
<comment type="caution">
    <text evidence="1">The sequence shown here is derived from an EMBL/GenBank/DDBJ whole genome shotgun (WGS) entry which is preliminary data.</text>
</comment>
<accession>A0A918LE00</accession>
<dbReference type="RefSeq" id="WP_189211139.1">
    <property type="nucleotide sequence ID" value="NZ_BMRB01000002.1"/>
</dbReference>
<keyword evidence="2" id="KW-1185">Reference proteome</keyword>
<evidence type="ECO:0000313" key="2">
    <source>
        <dbReference type="Proteomes" id="UP000660680"/>
    </source>
</evidence>
<organism evidence="1 2">
    <name type="scientific">Actinokineospora fastidiosa</name>
    <dbReference type="NCBI Taxonomy" id="1816"/>
    <lineage>
        <taxon>Bacteria</taxon>
        <taxon>Bacillati</taxon>
        <taxon>Actinomycetota</taxon>
        <taxon>Actinomycetes</taxon>
        <taxon>Pseudonocardiales</taxon>
        <taxon>Pseudonocardiaceae</taxon>
        <taxon>Actinokineospora</taxon>
    </lineage>
</organism>
<protein>
    <submittedName>
        <fullName evidence="1">Uncharacterized protein</fullName>
    </submittedName>
</protein>
<proteinExistence type="predicted"/>
<dbReference type="Proteomes" id="UP000660680">
    <property type="component" value="Unassembled WGS sequence"/>
</dbReference>
<dbReference type="AlphaFoldDB" id="A0A918LE00"/>
<gene>
    <name evidence="1" type="ORF">GCM10010171_31460</name>
</gene>
<reference evidence="1" key="1">
    <citation type="journal article" date="2014" name="Int. J. Syst. Evol. Microbiol.">
        <title>Complete genome sequence of Corynebacterium casei LMG S-19264T (=DSM 44701T), isolated from a smear-ripened cheese.</title>
        <authorList>
            <consortium name="US DOE Joint Genome Institute (JGI-PGF)"/>
            <person name="Walter F."/>
            <person name="Albersmeier A."/>
            <person name="Kalinowski J."/>
            <person name="Ruckert C."/>
        </authorList>
    </citation>
    <scope>NUCLEOTIDE SEQUENCE</scope>
    <source>
        <strain evidence="1">JCM 3276</strain>
    </source>
</reference>
<dbReference type="EMBL" id="BMRB01000002">
    <property type="protein sequence ID" value="GGS34692.1"/>
    <property type="molecule type" value="Genomic_DNA"/>
</dbReference>
<reference evidence="1" key="2">
    <citation type="submission" date="2020-09" db="EMBL/GenBank/DDBJ databases">
        <authorList>
            <person name="Sun Q."/>
            <person name="Ohkuma M."/>
        </authorList>
    </citation>
    <scope>NUCLEOTIDE SEQUENCE</scope>
    <source>
        <strain evidence="1">JCM 3276</strain>
    </source>
</reference>
<evidence type="ECO:0000313" key="1">
    <source>
        <dbReference type="EMBL" id="GGS34692.1"/>
    </source>
</evidence>
<name>A0A918LE00_9PSEU</name>